<accession>A0A9D2GGS7</accession>
<evidence type="ECO:0000256" key="5">
    <source>
        <dbReference type="ARBA" id="ARBA00004817"/>
    </source>
</evidence>
<evidence type="ECO:0000256" key="7">
    <source>
        <dbReference type="ARBA" id="ARBA00014401"/>
    </source>
</evidence>
<evidence type="ECO:0000256" key="13">
    <source>
        <dbReference type="ARBA" id="ARBA00023235"/>
    </source>
</evidence>
<dbReference type="Gene3D" id="3.40.190.10">
    <property type="entry name" value="Periplasmic binding protein-like II"/>
    <property type="match status" value="2"/>
</dbReference>
<comment type="catalytic activity">
    <reaction evidence="18">
        <text>prephenate + H(+) = 3-phenylpyruvate + CO2 + H2O</text>
        <dbReference type="Rhea" id="RHEA:21648"/>
        <dbReference type="ChEBI" id="CHEBI:15377"/>
        <dbReference type="ChEBI" id="CHEBI:15378"/>
        <dbReference type="ChEBI" id="CHEBI:16526"/>
        <dbReference type="ChEBI" id="CHEBI:18005"/>
        <dbReference type="ChEBI" id="CHEBI:29934"/>
        <dbReference type="EC" id="4.2.1.51"/>
    </reaction>
</comment>
<comment type="caution">
    <text evidence="23">The sequence shown here is derived from an EMBL/GenBank/DDBJ whole genome shotgun (WGS) entry which is preliminary data.</text>
</comment>
<dbReference type="Pfam" id="PF00800">
    <property type="entry name" value="PDT"/>
    <property type="match status" value="1"/>
</dbReference>
<sequence length="353" mass="40327">MDLQEIRKQLDVIDREILELYEKRMKLCSDVAEYKISVGKPVYDGEREKQKLEAVRGMAGEEYRQGAAELFAQLMTISRRLQYRLLAEHGQTLETGFREIDRIPVEGARVVYQGVEGAYSHEASMAYFGEDADVFHVRTWEEAMQAVEEGRADYGVLPIENSSAGAVSDNYDLLIKYHNYIVAEIFLPVKHALLGVPGGSLEQIHTVFSHPQALMQCSEYLNSHREWSQISVENTAVAAKKVLEEQDPSQAAVASEAAARRYGLQILKSGINYNKENVTRFIVVSRDRVYRRDAAKVSICFELPHRSGTLYNMLSNFIYNNVNMRMIQSRPIPGRNWEYRFFVDIEGRLDEPA</sequence>
<reference evidence="23" key="1">
    <citation type="journal article" date="2021" name="PeerJ">
        <title>Extensive microbial diversity within the chicken gut microbiome revealed by metagenomics and culture.</title>
        <authorList>
            <person name="Gilroy R."/>
            <person name="Ravi A."/>
            <person name="Getino M."/>
            <person name="Pursley I."/>
            <person name="Horton D.L."/>
            <person name="Alikhan N.F."/>
            <person name="Baker D."/>
            <person name="Gharbi K."/>
            <person name="Hall N."/>
            <person name="Watson M."/>
            <person name="Adriaenssens E.M."/>
            <person name="Foster-Nyarko E."/>
            <person name="Jarju S."/>
            <person name="Secka A."/>
            <person name="Antonio M."/>
            <person name="Oren A."/>
            <person name="Chaudhuri R.R."/>
            <person name="La Ragione R."/>
            <person name="Hildebrand F."/>
            <person name="Pallen M.J."/>
        </authorList>
    </citation>
    <scope>NUCLEOTIDE SEQUENCE</scope>
    <source>
        <strain evidence="23">ChiBcec1-1093</strain>
    </source>
</reference>
<evidence type="ECO:0000256" key="12">
    <source>
        <dbReference type="ARBA" id="ARBA00023222"/>
    </source>
</evidence>
<dbReference type="Gene3D" id="1.20.59.10">
    <property type="entry name" value="Chorismate mutase"/>
    <property type="match status" value="1"/>
</dbReference>
<dbReference type="SMART" id="SM00830">
    <property type="entry name" value="CM_2"/>
    <property type="match status" value="1"/>
</dbReference>
<evidence type="ECO:0000313" key="23">
    <source>
        <dbReference type="EMBL" id="HIZ78888.1"/>
    </source>
</evidence>
<dbReference type="CDD" id="cd04905">
    <property type="entry name" value="ACT_CM-PDT"/>
    <property type="match status" value="1"/>
</dbReference>
<keyword evidence="10" id="KW-0028">Amino-acid biosynthesis</keyword>
<dbReference type="InterPro" id="IPR036979">
    <property type="entry name" value="CM_dom_sf"/>
</dbReference>
<feature type="domain" description="Chorismate mutase" evidence="20">
    <location>
        <begin position="1"/>
        <end position="86"/>
    </location>
</feature>
<dbReference type="CDD" id="cd13631">
    <property type="entry name" value="PBP2_Ct-PDT_like"/>
    <property type="match status" value="1"/>
</dbReference>
<dbReference type="GO" id="GO:0004106">
    <property type="term" value="F:chorismate mutase activity"/>
    <property type="evidence" value="ECO:0007669"/>
    <property type="project" value="UniProtKB-EC"/>
</dbReference>
<evidence type="ECO:0000256" key="10">
    <source>
        <dbReference type="ARBA" id="ARBA00022605"/>
    </source>
</evidence>
<evidence type="ECO:0000256" key="3">
    <source>
        <dbReference type="ARBA" id="ARBA00004496"/>
    </source>
</evidence>
<comment type="function">
    <text evidence="2">Catalyzes the Claisen rearrangement of chorismate to prephenate and the decarboxylation/dehydration of prephenate to phenylpyruvate.</text>
</comment>
<dbReference type="InterPro" id="IPR045865">
    <property type="entry name" value="ACT-like_dom_sf"/>
</dbReference>
<dbReference type="InterPro" id="IPR008242">
    <property type="entry name" value="Chor_mutase/pphenate_deHydtase"/>
</dbReference>
<dbReference type="Proteomes" id="UP000824101">
    <property type="component" value="Unassembled WGS sequence"/>
</dbReference>
<dbReference type="InterPro" id="IPR001086">
    <property type="entry name" value="Preph_deHydtase"/>
</dbReference>
<evidence type="ECO:0000256" key="11">
    <source>
        <dbReference type="ARBA" id="ARBA00023141"/>
    </source>
</evidence>
<organism evidence="23 24">
    <name type="scientific">Candidatus Lachnoclostridium stercorigallinarum</name>
    <dbReference type="NCBI Taxonomy" id="2838634"/>
    <lineage>
        <taxon>Bacteria</taxon>
        <taxon>Bacillati</taxon>
        <taxon>Bacillota</taxon>
        <taxon>Clostridia</taxon>
        <taxon>Lachnospirales</taxon>
        <taxon>Lachnospiraceae</taxon>
    </lineage>
</organism>
<feature type="non-terminal residue" evidence="23">
    <location>
        <position position="353"/>
    </location>
</feature>
<keyword evidence="14" id="KW-0456">Lyase</keyword>
<dbReference type="PROSITE" id="PS51671">
    <property type="entry name" value="ACT"/>
    <property type="match status" value="1"/>
</dbReference>
<evidence type="ECO:0000256" key="16">
    <source>
        <dbReference type="ARBA" id="ARBA00031175"/>
    </source>
</evidence>
<dbReference type="InterPro" id="IPR002912">
    <property type="entry name" value="ACT_dom"/>
</dbReference>
<gene>
    <name evidence="23" type="ORF">IAA17_03790</name>
</gene>
<dbReference type="GO" id="GO:0004664">
    <property type="term" value="F:prephenate dehydratase activity"/>
    <property type="evidence" value="ECO:0007669"/>
    <property type="project" value="UniProtKB-EC"/>
</dbReference>
<keyword evidence="13" id="KW-0413">Isomerase</keyword>
<reference evidence="23" key="2">
    <citation type="submission" date="2021-04" db="EMBL/GenBank/DDBJ databases">
        <authorList>
            <person name="Gilroy R."/>
        </authorList>
    </citation>
    <scope>NUCLEOTIDE SEQUENCE</scope>
    <source>
        <strain evidence="23">ChiBcec1-1093</strain>
    </source>
</reference>
<evidence type="ECO:0000313" key="24">
    <source>
        <dbReference type="Proteomes" id="UP000824101"/>
    </source>
</evidence>
<evidence type="ECO:0000256" key="14">
    <source>
        <dbReference type="ARBA" id="ARBA00023239"/>
    </source>
</evidence>
<comment type="catalytic activity">
    <reaction evidence="1">
        <text>chorismate = prephenate</text>
        <dbReference type="Rhea" id="RHEA:13897"/>
        <dbReference type="ChEBI" id="CHEBI:29748"/>
        <dbReference type="ChEBI" id="CHEBI:29934"/>
        <dbReference type="EC" id="5.4.99.5"/>
    </reaction>
</comment>
<evidence type="ECO:0000256" key="9">
    <source>
        <dbReference type="ARBA" id="ARBA00022490"/>
    </source>
</evidence>
<dbReference type="SUPFAM" id="SSF53850">
    <property type="entry name" value="Periplasmic binding protein-like II"/>
    <property type="match status" value="1"/>
</dbReference>
<feature type="domain" description="ACT" evidence="22">
    <location>
        <begin position="298"/>
        <end position="353"/>
    </location>
</feature>
<evidence type="ECO:0000259" key="22">
    <source>
        <dbReference type="PROSITE" id="PS51671"/>
    </source>
</evidence>
<evidence type="ECO:0000256" key="4">
    <source>
        <dbReference type="ARBA" id="ARBA00004741"/>
    </source>
</evidence>
<dbReference type="PANTHER" id="PTHR21022:SF19">
    <property type="entry name" value="PREPHENATE DEHYDRATASE-RELATED"/>
    <property type="match status" value="1"/>
</dbReference>
<dbReference type="PANTHER" id="PTHR21022">
    <property type="entry name" value="PREPHENATE DEHYDRATASE P PROTEIN"/>
    <property type="match status" value="1"/>
</dbReference>
<keyword evidence="12" id="KW-0584">Phenylalanine biosynthesis</keyword>
<evidence type="ECO:0000256" key="18">
    <source>
        <dbReference type="ARBA" id="ARBA00047848"/>
    </source>
</evidence>
<comment type="subcellular location">
    <subcellularLocation>
        <location evidence="3">Cytoplasm</location>
    </subcellularLocation>
</comment>
<evidence type="ECO:0000256" key="19">
    <source>
        <dbReference type="PIRSR" id="PIRSR001500-2"/>
    </source>
</evidence>
<evidence type="ECO:0000259" key="21">
    <source>
        <dbReference type="PROSITE" id="PS51171"/>
    </source>
</evidence>
<dbReference type="InterPro" id="IPR036263">
    <property type="entry name" value="Chorismate_II_sf"/>
</dbReference>
<dbReference type="PIRSF" id="PIRSF001500">
    <property type="entry name" value="Chor_mut_pdt_Ppr"/>
    <property type="match status" value="1"/>
</dbReference>
<evidence type="ECO:0000256" key="8">
    <source>
        <dbReference type="ARBA" id="ARBA00021872"/>
    </source>
</evidence>
<feature type="domain" description="Prephenate dehydratase" evidence="21">
    <location>
        <begin position="109"/>
        <end position="286"/>
    </location>
</feature>
<dbReference type="AlphaFoldDB" id="A0A9D2GGS7"/>
<name>A0A9D2GGS7_9FIRM</name>
<keyword evidence="15" id="KW-0511">Multifunctional enzyme</keyword>
<evidence type="ECO:0000256" key="1">
    <source>
        <dbReference type="ARBA" id="ARBA00000824"/>
    </source>
</evidence>
<dbReference type="Gene3D" id="3.30.70.260">
    <property type="match status" value="1"/>
</dbReference>
<dbReference type="SUPFAM" id="SSF55021">
    <property type="entry name" value="ACT-like"/>
    <property type="match status" value="1"/>
</dbReference>
<evidence type="ECO:0000259" key="20">
    <source>
        <dbReference type="PROSITE" id="PS51168"/>
    </source>
</evidence>
<evidence type="ECO:0000256" key="6">
    <source>
        <dbReference type="ARBA" id="ARBA00013147"/>
    </source>
</evidence>
<dbReference type="SUPFAM" id="SSF48600">
    <property type="entry name" value="Chorismate mutase II"/>
    <property type="match status" value="1"/>
</dbReference>
<dbReference type="InterPro" id="IPR002701">
    <property type="entry name" value="CM_II_prokaryot"/>
</dbReference>
<keyword evidence="9" id="KW-0963">Cytoplasm</keyword>
<dbReference type="GO" id="GO:0046417">
    <property type="term" value="P:chorismate metabolic process"/>
    <property type="evidence" value="ECO:0007669"/>
    <property type="project" value="InterPro"/>
</dbReference>
<protein>
    <recommendedName>
        <fullName evidence="7">Bifunctional chorismate mutase/prephenate dehydratase</fullName>
        <ecNumber evidence="6">4.2.1.51</ecNumber>
    </recommendedName>
    <alternativeName>
        <fullName evidence="17">Chorismate mutase-prephenate dehydratase</fullName>
    </alternativeName>
    <alternativeName>
        <fullName evidence="8">Prephenate dehydratase</fullName>
    </alternativeName>
    <alternativeName>
        <fullName evidence="16">p-protein</fullName>
    </alternativeName>
</protein>
<feature type="site" description="Essential for prephenate dehydratase activity" evidence="19">
    <location>
        <position position="279"/>
    </location>
</feature>
<keyword evidence="11" id="KW-0057">Aromatic amino acid biosynthesis</keyword>
<dbReference type="GO" id="GO:0009094">
    <property type="term" value="P:L-phenylalanine biosynthetic process"/>
    <property type="evidence" value="ECO:0007669"/>
    <property type="project" value="UniProtKB-KW"/>
</dbReference>
<dbReference type="EMBL" id="DXBC01000057">
    <property type="protein sequence ID" value="HIZ78888.1"/>
    <property type="molecule type" value="Genomic_DNA"/>
</dbReference>
<dbReference type="PROSITE" id="PS51168">
    <property type="entry name" value="CHORISMATE_MUT_2"/>
    <property type="match status" value="1"/>
</dbReference>
<comment type="pathway">
    <text evidence="4">Amino-acid biosynthesis; L-phenylalanine biosynthesis; phenylpyruvate from prephenate: step 1/1.</text>
</comment>
<dbReference type="GO" id="GO:0005737">
    <property type="term" value="C:cytoplasm"/>
    <property type="evidence" value="ECO:0007669"/>
    <property type="project" value="UniProtKB-SubCell"/>
</dbReference>
<comment type="pathway">
    <text evidence="5">Metabolic intermediate biosynthesis; prephenate biosynthesis; prephenate from chorismate: step 1/1.</text>
</comment>
<dbReference type="PROSITE" id="PS51171">
    <property type="entry name" value="PREPHENATE_DEHYDR_3"/>
    <property type="match status" value="1"/>
</dbReference>
<evidence type="ECO:0000256" key="2">
    <source>
        <dbReference type="ARBA" id="ARBA00002364"/>
    </source>
</evidence>
<evidence type="ECO:0000256" key="17">
    <source>
        <dbReference type="ARBA" id="ARBA00031520"/>
    </source>
</evidence>
<evidence type="ECO:0000256" key="15">
    <source>
        <dbReference type="ARBA" id="ARBA00023268"/>
    </source>
</evidence>
<proteinExistence type="predicted"/>
<dbReference type="Pfam" id="PF01817">
    <property type="entry name" value="CM_2"/>
    <property type="match status" value="1"/>
</dbReference>
<dbReference type="EC" id="4.2.1.51" evidence="6"/>